<name>A0A1T4Q2A5_9SPIR</name>
<evidence type="ECO:0000256" key="2">
    <source>
        <dbReference type="SAM" id="MobiDB-lite"/>
    </source>
</evidence>
<dbReference type="CDD" id="cd16295">
    <property type="entry name" value="TTHA0252-CPSF-like_MBL-fold"/>
    <property type="match status" value="1"/>
</dbReference>
<proteinExistence type="predicted"/>
<evidence type="ECO:0000313" key="6">
    <source>
        <dbReference type="Proteomes" id="UP000190395"/>
    </source>
</evidence>
<dbReference type="InterPro" id="IPR022712">
    <property type="entry name" value="Beta_Casp"/>
</dbReference>
<dbReference type="EMBL" id="FUXC01000011">
    <property type="protein sequence ID" value="SJZ97348.1"/>
    <property type="molecule type" value="Genomic_DNA"/>
</dbReference>
<dbReference type="PANTHER" id="PTHR11203">
    <property type="entry name" value="CLEAVAGE AND POLYADENYLATION SPECIFICITY FACTOR FAMILY MEMBER"/>
    <property type="match status" value="1"/>
</dbReference>
<dbReference type="Pfam" id="PF07521">
    <property type="entry name" value="RMMBL"/>
    <property type="match status" value="1"/>
</dbReference>
<feature type="compositionally biased region" description="Basic and acidic residues" evidence="2">
    <location>
        <begin position="211"/>
        <end position="232"/>
    </location>
</feature>
<dbReference type="AlphaFoldDB" id="A0A1T4Q2A5"/>
<keyword evidence="6" id="KW-1185">Reference proteome</keyword>
<dbReference type="STRING" id="225004.SAMN02745152_01811"/>
<dbReference type="SMART" id="SM01027">
    <property type="entry name" value="Beta-Casp"/>
    <property type="match status" value="1"/>
</dbReference>
<dbReference type="InterPro" id="IPR011108">
    <property type="entry name" value="RMMBL"/>
</dbReference>
<dbReference type="GeneID" id="303368039"/>
<dbReference type="Proteomes" id="UP000190395">
    <property type="component" value="Unassembled WGS sequence"/>
</dbReference>
<dbReference type="SUPFAM" id="SSF56281">
    <property type="entry name" value="Metallo-hydrolase/oxidoreductase"/>
    <property type="match status" value="1"/>
</dbReference>
<dbReference type="Gene3D" id="3.40.50.10890">
    <property type="match status" value="1"/>
</dbReference>
<evidence type="ECO:0000259" key="3">
    <source>
        <dbReference type="SMART" id="SM00849"/>
    </source>
</evidence>
<dbReference type="OrthoDB" id="9803916at2"/>
<protein>
    <submittedName>
        <fullName evidence="5">Metallo-beta-lactamase family protein</fullName>
    </submittedName>
</protein>
<gene>
    <name evidence="5" type="ORF">SAMN02745152_01811</name>
</gene>
<dbReference type="Pfam" id="PF10996">
    <property type="entry name" value="Beta-Casp"/>
    <property type="match status" value="1"/>
</dbReference>
<dbReference type="RefSeq" id="WP_078931542.1">
    <property type="nucleotide sequence ID" value="NZ_CAMCOW010000081.1"/>
</dbReference>
<dbReference type="InterPro" id="IPR001279">
    <property type="entry name" value="Metallo-B-lactamas"/>
</dbReference>
<dbReference type="Gene3D" id="3.60.15.10">
    <property type="entry name" value="Ribonuclease Z/Hydroxyacylglutathione hydrolase-like"/>
    <property type="match status" value="1"/>
</dbReference>
<reference evidence="5 6" key="1">
    <citation type="submission" date="2017-02" db="EMBL/GenBank/DDBJ databases">
        <authorList>
            <person name="Peterson S.W."/>
        </authorList>
    </citation>
    <scope>NUCLEOTIDE SEQUENCE [LARGE SCALE GENOMIC DNA]</scope>
    <source>
        <strain evidence="5 6">ATCC BAA-909</strain>
    </source>
</reference>
<evidence type="ECO:0000256" key="1">
    <source>
        <dbReference type="ARBA" id="ARBA00022801"/>
    </source>
</evidence>
<dbReference type="SMART" id="SM00849">
    <property type="entry name" value="Lactamase_B"/>
    <property type="match status" value="1"/>
</dbReference>
<dbReference type="PANTHER" id="PTHR11203:SF37">
    <property type="entry name" value="INTEGRATOR COMPLEX SUBUNIT 11"/>
    <property type="match status" value="1"/>
</dbReference>
<feature type="domain" description="Metallo-beta-lactamase" evidence="3">
    <location>
        <begin position="17"/>
        <end position="241"/>
    </location>
</feature>
<feature type="domain" description="Beta-Casp" evidence="4">
    <location>
        <begin position="330"/>
        <end position="456"/>
    </location>
</feature>
<dbReference type="GO" id="GO:0016787">
    <property type="term" value="F:hydrolase activity"/>
    <property type="evidence" value="ECO:0007669"/>
    <property type="project" value="UniProtKB-KW"/>
</dbReference>
<evidence type="ECO:0000313" key="5">
    <source>
        <dbReference type="EMBL" id="SJZ97348.1"/>
    </source>
</evidence>
<feature type="region of interest" description="Disordered" evidence="2">
    <location>
        <begin position="211"/>
        <end position="248"/>
    </location>
</feature>
<keyword evidence="1" id="KW-0378">Hydrolase</keyword>
<sequence>MSVVCYSLGAAQEVTGSKHIFEIDGRAFMVDCGAFQGKRAVADAKNRNFEIPVDKIETVILTHAHYDHCGLLPMLAKKGYDGNIYATPATRDLADLVMMDSARIQARDAEYLRKQAQKKGEKFTWQPLFNEKDCIKAENQIVTLGYNRQMYIAPDVELEFFDAGHILGSAFAFITIKGQRGASKKIDSINKINIWNKLFGWKNSISERRAERLAENEDADRRKTADRRKATAEEQAQYSGIERRSGYDRREGKDEIRILYTGDLGRSSKPIIRDPSVKIPAPDYIFLESTYGNRKHEGTEIAMEELRKVVRRAIDRKGKIIIPSFAIERTQEIVYYLHMLVDQRKIPSIPIYVDSPMAVNATSIFQVHPECYSREVEEAFLDRHKNPFGFDQLSFVTSVDESKALNQKSGPMIIISADGMCEAGRVVHHLANNINDPKNTILIVGYMAENTLGRRIRDGAKEVKIMDEWYQVNAHVETINAFSAHADYEEIVKWLKQVDTSRLKKIYLVHGEKDAQEYLQNYLKENGYKHVQIVKYGETYELA</sequence>
<dbReference type="InterPro" id="IPR036866">
    <property type="entry name" value="RibonucZ/Hydroxyglut_hydro"/>
</dbReference>
<dbReference type="Pfam" id="PF00753">
    <property type="entry name" value="Lactamase_B"/>
    <property type="match status" value="1"/>
</dbReference>
<dbReference type="GO" id="GO:0004521">
    <property type="term" value="F:RNA endonuclease activity"/>
    <property type="evidence" value="ECO:0007669"/>
    <property type="project" value="TreeGrafter"/>
</dbReference>
<evidence type="ECO:0000259" key="4">
    <source>
        <dbReference type="SMART" id="SM01027"/>
    </source>
</evidence>
<accession>A0A1T4Q2A5</accession>
<organism evidence="5 6">
    <name type="scientific">Treponema berlinense</name>
    <dbReference type="NCBI Taxonomy" id="225004"/>
    <lineage>
        <taxon>Bacteria</taxon>
        <taxon>Pseudomonadati</taxon>
        <taxon>Spirochaetota</taxon>
        <taxon>Spirochaetia</taxon>
        <taxon>Spirochaetales</taxon>
        <taxon>Treponemataceae</taxon>
        <taxon>Treponema</taxon>
    </lineage>
</organism>
<dbReference type="InterPro" id="IPR050698">
    <property type="entry name" value="MBL"/>
</dbReference>